<organism evidence="1 2">
    <name type="scientific">Tanacetum coccineum</name>
    <dbReference type="NCBI Taxonomy" id="301880"/>
    <lineage>
        <taxon>Eukaryota</taxon>
        <taxon>Viridiplantae</taxon>
        <taxon>Streptophyta</taxon>
        <taxon>Embryophyta</taxon>
        <taxon>Tracheophyta</taxon>
        <taxon>Spermatophyta</taxon>
        <taxon>Magnoliopsida</taxon>
        <taxon>eudicotyledons</taxon>
        <taxon>Gunneridae</taxon>
        <taxon>Pentapetalae</taxon>
        <taxon>asterids</taxon>
        <taxon>campanulids</taxon>
        <taxon>Asterales</taxon>
        <taxon>Asteraceae</taxon>
        <taxon>Asteroideae</taxon>
        <taxon>Anthemideae</taxon>
        <taxon>Anthemidinae</taxon>
        <taxon>Tanacetum</taxon>
    </lineage>
</organism>
<sequence length="213" mass="24422">MQRLQHHQELHSSPLHDLSDRIYRCKDAESNSFLHGASCTQRKVSMVSFGRISPNSFREMEMTFFDGIARALALRHQGILWGGMGVLNRWWCNDGSRLKDKFPMLFALESFKDCKVKDRGQVINGSWVGSWDWRIPLVDALNGFGFLIPLGFFIVKVICHFCCLRLDWSVLLVSWAAVYARGRFGFLIVYAPQAGPLNRALWSSLNPFVGWCF</sequence>
<accession>A0ABQ5GHT0</accession>
<gene>
    <name evidence="1" type="ORF">Tco_1041147</name>
</gene>
<comment type="caution">
    <text evidence="1">The sequence shown here is derived from an EMBL/GenBank/DDBJ whole genome shotgun (WGS) entry which is preliminary data.</text>
</comment>
<evidence type="ECO:0000313" key="2">
    <source>
        <dbReference type="Proteomes" id="UP001151760"/>
    </source>
</evidence>
<dbReference type="EMBL" id="BQNB010018440">
    <property type="protein sequence ID" value="GJT74422.1"/>
    <property type="molecule type" value="Genomic_DNA"/>
</dbReference>
<evidence type="ECO:0000313" key="1">
    <source>
        <dbReference type="EMBL" id="GJT74422.1"/>
    </source>
</evidence>
<name>A0ABQ5GHT0_9ASTR</name>
<dbReference type="Proteomes" id="UP001151760">
    <property type="component" value="Unassembled WGS sequence"/>
</dbReference>
<reference evidence="1" key="1">
    <citation type="journal article" date="2022" name="Int. J. Mol. Sci.">
        <title>Draft Genome of Tanacetum Coccineum: Genomic Comparison of Closely Related Tanacetum-Family Plants.</title>
        <authorList>
            <person name="Yamashiro T."/>
            <person name="Shiraishi A."/>
            <person name="Nakayama K."/>
            <person name="Satake H."/>
        </authorList>
    </citation>
    <scope>NUCLEOTIDE SEQUENCE</scope>
</reference>
<proteinExistence type="predicted"/>
<reference evidence="1" key="2">
    <citation type="submission" date="2022-01" db="EMBL/GenBank/DDBJ databases">
        <authorList>
            <person name="Yamashiro T."/>
            <person name="Shiraishi A."/>
            <person name="Satake H."/>
            <person name="Nakayama K."/>
        </authorList>
    </citation>
    <scope>NUCLEOTIDE SEQUENCE</scope>
</reference>
<protein>
    <submittedName>
        <fullName evidence="1">Uncharacterized protein</fullName>
    </submittedName>
</protein>
<keyword evidence="2" id="KW-1185">Reference proteome</keyword>